<evidence type="ECO:0000313" key="3">
    <source>
        <dbReference type="Proteomes" id="UP000829364"/>
    </source>
</evidence>
<protein>
    <recommendedName>
        <fullName evidence="1">N-acetyltransferase domain-containing protein</fullName>
    </recommendedName>
</protein>
<proteinExistence type="predicted"/>
<reference evidence="2" key="1">
    <citation type="submission" date="2021-11" db="EMBL/GenBank/DDBJ databases">
        <title>Purpureocillium_takamizusanense_genome.</title>
        <authorList>
            <person name="Nguyen N.-H."/>
        </authorList>
    </citation>
    <scope>NUCLEOTIDE SEQUENCE</scope>
    <source>
        <strain evidence="2">PT3</strain>
    </source>
</reference>
<dbReference type="InterPro" id="IPR051531">
    <property type="entry name" value="N-acetyltransferase"/>
</dbReference>
<evidence type="ECO:0000259" key="1">
    <source>
        <dbReference type="Pfam" id="PF13302"/>
    </source>
</evidence>
<dbReference type="InterPro" id="IPR016181">
    <property type="entry name" value="Acyl_CoA_acyltransferase"/>
</dbReference>
<keyword evidence="3" id="KW-1185">Reference proteome</keyword>
<organism evidence="2 3">
    <name type="scientific">Purpureocillium takamizusanense</name>
    <dbReference type="NCBI Taxonomy" id="2060973"/>
    <lineage>
        <taxon>Eukaryota</taxon>
        <taxon>Fungi</taxon>
        <taxon>Dikarya</taxon>
        <taxon>Ascomycota</taxon>
        <taxon>Pezizomycotina</taxon>
        <taxon>Sordariomycetes</taxon>
        <taxon>Hypocreomycetidae</taxon>
        <taxon>Hypocreales</taxon>
        <taxon>Ophiocordycipitaceae</taxon>
        <taxon>Purpureocillium</taxon>
    </lineage>
</organism>
<dbReference type="Proteomes" id="UP000829364">
    <property type="component" value="Chromosome 2"/>
</dbReference>
<dbReference type="SUPFAM" id="SSF55729">
    <property type="entry name" value="Acyl-CoA N-acyltransferases (Nat)"/>
    <property type="match status" value="1"/>
</dbReference>
<dbReference type="Pfam" id="PF13302">
    <property type="entry name" value="Acetyltransf_3"/>
    <property type="match status" value="1"/>
</dbReference>
<dbReference type="OrthoDB" id="4072826at2759"/>
<dbReference type="PANTHER" id="PTHR43792">
    <property type="entry name" value="GNAT FAMILY, PUTATIVE (AFU_ORTHOLOGUE AFUA_3G00765)-RELATED-RELATED"/>
    <property type="match status" value="1"/>
</dbReference>
<dbReference type="KEGG" id="ptkz:JDV02_002254"/>
<accession>A0A9Q8QAP3</accession>
<gene>
    <name evidence="2" type="ORF">JDV02_002254</name>
</gene>
<dbReference type="GO" id="GO:0016747">
    <property type="term" value="F:acyltransferase activity, transferring groups other than amino-acyl groups"/>
    <property type="evidence" value="ECO:0007669"/>
    <property type="project" value="InterPro"/>
</dbReference>
<dbReference type="RefSeq" id="XP_047839229.1">
    <property type="nucleotide sequence ID" value="XM_047983259.1"/>
</dbReference>
<dbReference type="InterPro" id="IPR000182">
    <property type="entry name" value="GNAT_dom"/>
</dbReference>
<dbReference type="GeneID" id="72064215"/>
<name>A0A9Q8QAP3_9HYPO</name>
<sequence>MDADEIQTPRLLLKQLHTNDEGSQDLDWYHRLWSNELATQWSYRGACKTKADSQQWMAGVLSRNATGNKVKTAFAVLPRTTELQSTAPEAVMGIVTLLSSTFRLPSEPAADPEDDGSVVELGYLFHPDSWGHGYATESLRGFLDAYVRQRTARRGSTARPFEIRASAHSDNGASIRVLEKLGFEELGRFEHEGRLPLRKESSKDVVVHLRLRK</sequence>
<dbReference type="AlphaFoldDB" id="A0A9Q8QAP3"/>
<dbReference type="EMBL" id="CP086355">
    <property type="protein sequence ID" value="UNI15748.1"/>
    <property type="molecule type" value="Genomic_DNA"/>
</dbReference>
<dbReference type="PANTHER" id="PTHR43792:SF1">
    <property type="entry name" value="N-ACETYLTRANSFERASE DOMAIN-CONTAINING PROTEIN"/>
    <property type="match status" value="1"/>
</dbReference>
<feature type="domain" description="N-acetyltransferase" evidence="1">
    <location>
        <begin position="24"/>
        <end position="184"/>
    </location>
</feature>
<dbReference type="Gene3D" id="3.40.630.30">
    <property type="match status" value="1"/>
</dbReference>
<evidence type="ECO:0000313" key="2">
    <source>
        <dbReference type="EMBL" id="UNI15748.1"/>
    </source>
</evidence>